<evidence type="ECO:0000256" key="6">
    <source>
        <dbReference type="ARBA" id="ARBA00023015"/>
    </source>
</evidence>
<dbReference type="GO" id="GO:0005634">
    <property type="term" value="C:nucleus"/>
    <property type="evidence" value="ECO:0007669"/>
    <property type="project" value="UniProtKB-SubCell"/>
</dbReference>
<evidence type="ECO:0000256" key="4">
    <source>
        <dbReference type="ARBA" id="ARBA00022771"/>
    </source>
</evidence>
<dbReference type="FunFam" id="3.30.160.60:FF:000012">
    <property type="entry name" value="RB-associated KRAB zinc finger protein-like"/>
    <property type="match status" value="1"/>
</dbReference>
<accession>A0AAV2Q9B6</accession>
<keyword evidence="5" id="KW-0862">Zinc</keyword>
<comment type="subcellular location">
    <subcellularLocation>
        <location evidence="1">Nucleus</location>
    </subcellularLocation>
</comment>
<evidence type="ECO:0000256" key="7">
    <source>
        <dbReference type="ARBA" id="ARBA00023163"/>
    </source>
</evidence>
<keyword evidence="3" id="KW-0677">Repeat</keyword>
<organism evidence="12 13">
    <name type="scientific">Meganyctiphanes norvegica</name>
    <name type="common">Northern krill</name>
    <name type="synonym">Thysanopoda norvegica</name>
    <dbReference type="NCBI Taxonomy" id="48144"/>
    <lineage>
        <taxon>Eukaryota</taxon>
        <taxon>Metazoa</taxon>
        <taxon>Ecdysozoa</taxon>
        <taxon>Arthropoda</taxon>
        <taxon>Crustacea</taxon>
        <taxon>Multicrustacea</taxon>
        <taxon>Malacostraca</taxon>
        <taxon>Eumalacostraca</taxon>
        <taxon>Eucarida</taxon>
        <taxon>Euphausiacea</taxon>
        <taxon>Euphausiidae</taxon>
        <taxon>Meganyctiphanes</taxon>
    </lineage>
</organism>
<feature type="domain" description="C2H2-type" evidence="11">
    <location>
        <begin position="96"/>
        <end position="123"/>
    </location>
</feature>
<evidence type="ECO:0000256" key="9">
    <source>
        <dbReference type="PROSITE-ProRule" id="PRU00042"/>
    </source>
</evidence>
<keyword evidence="13" id="KW-1185">Reference proteome</keyword>
<keyword evidence="4 9" id="KW-0863">Zinc-finger</keyword>
<dbReference type="InterPro" id="IPR036236">
    <property type="entry name" value="Znf_C2H2_sf"/>
</dbReference>
<evidence type="ECO:0000256" key="5">
    <source>
        <dbReference type="ARBA" id="ARBA00022833"/>
    </source>
</evidence>
<evidence type="ECO:0000313" key="13">
    <source>
        <dbReference type="Proteomes" id="UP001497623"/>
    </source>
</evidence>
<sequence>MEMSEIKVKEEIEIFEEQIKIHSVEIKLKEEIEIYEEPKAFTSGIYLVKHEKLVHIKHQITPTEEKPYQCSQCDKFFSLNSHLIGCKKRRTGEKSYQCSHCGKALSQNDSLKTHKRTHRRENIPMQPM</sequence>
<dbReference type="GO" id="GO:0008270">
    <property type="term" value="F:zinc ion binding"/>
    <property type="evidence" value="ECO:0007669"/>
    <property type="project" value="UniProtKB-KW"/>
</dbReference>
<dbReference type="Gene3D" id="3.30.160.60">
    <property type="entry name" value="Classic Zinc Finger"/>
    <property type="match status" value="2"/>
</dbReference>
<reference evidence="12 13" key="1">
    <citation type="submission" date="2024-05" db="EMBL/GenBank/DDBJ databases">
        <authorList>
            <person name="Wallberg A."/>
        </authorList>
    </citation>
    <scope>NUCLEOTIDE SEQUENCE [LARGE SCALE GENOMIC DNA]</scope>
</reference>
<name>A0AAV2Q9B6_MEGNR</name>
<dbReference type="SMART" id="SM00355">
    <property type="entry name" value="ZnF_C2H2"/>
    <property type="match status" value="1"/>
</dbReference>
<dbReference type="Proteomes" id="UP001497623">
    <property type="component" value="Unassembled WGS sequence"/>
</dbReference>
<dbReference type="FunFam" id="3.30.160.60:FF:000029">
    <property type="entry name" value="GLI family zinc finger 4"/>
    <property type="match status" value="1"/>
</dbReference>
<evidence type="ECO:0000256" key="1">
    <source>
        <dbReference type="ARBA" id="ARBA00004123"/>
    </source>
</evidence>
<dbReference type="InterPro" id="IPR050758">
    <property type="entry name" value="Znf_C2H2-type"/>
</dbReference>
<keyword evidence="6" id="KW-0805">Transcription regulation</keyword>
<proteinExistence type="predicted"/>
<evidence type="ECO:0000313" key="12">
    <source>
        <dbReference type="EMBL" id="CAL4075806.1"/>
    </source>
</evidence>
<dbReference type="EMBL" id="CAXKWB010004927">
    <property type="protein sequence ID" value="CAL4075806.1"/>
    <property type="molecule type" value="Genomic_DNA"/>
</dbReference>
<keyword evidence="7" id="KW-0804">Transcription</keyword>
<feature type="domain" description="C2H2-type" evidence="11">
    <location>
        <begin position="68"/>
        <end position="95"/>
    </location>
</feature>
<evidence type="ECO:0000256" key="10">
    <source>
        <dbReference type="SAM" id="MobiDB-lite"/>
    </source>
</evidence>
<keyword evidence="2" id="KW-0479">Metal-binding</keyword>
<evidence type="ECO:0000256" key="8">
    <source>
        <dbReference type="ARBA" id="ARBA00023242"/>
    </source>
</evidence>
<dbReference type="PANTHER" id="PTHR23234">
    <property type="entry name" value="ZNF44 PROTEIN"/>
    <property type="match status" value="1"/>
</dbReference>
<evidence type="ECO:0000259" key="11">
    <source>
        <dbReference type="PROSITE" id="PS50157"/>
    </source>
</evidence>
<evidence type="ECO:0000256" key="2">
    <source>
        <dbReference type="ARBA" id="ARBA00022723"/>
    </source>
</evidence>
<gene>
    <name evidence="12" type="ORF">MNOR_LOCUS9957</name>
</gene>
<comment type="caution">
    <text evidence="12">The sequence shown here is derived from an EMBL/GenBank/DDBJ whole genome shotgun (WGS) entry which is preliminary data.</text>
</comment>
<dbReference type="SUPFAM" id="SSF57667">
    <property type="entry name" value="beta-beta-alpha zinc fingers"/>
    <property type="match status" value="1"/>
</dbReference>
<dbReference type="InterPro" id="IPR013087">
    <property type="entry name" value="Znf_C2H2_type"/>
</dbReference>
<dbReference type="PROSITE" id="PS50157">
    <property type="entry name" value="ZINC_FINGER_C2H2_2"/>
    <property type="match status" value="2"/>
</dbReference>
<protein>
    <recommendedName>
        <fullName evidence="11">C2H2-type domain-containing protein</fullName>
    </recommendedName>
</protein>
<dbReference type="AlphaFoldDB" id="A0AAV2Q9B6"/>
<dbReference type="PANTHER" id="PTHR23234:SF10">
    <property type="entry name" value="RIKEN CDNA 6720489N17 GENE-RELATED"/>
    <property type="match status" value="1"/>
</dbReference>
<evidence type="ECO:0000256" key="3">
    <source>
        <dbReference type="ARBA" id="ARBA00022737"/>
    </source>
</evidence>
<feature type="region of interest" description="Disordered" evidence="10">
    <location>
        <begin position="109"/>
        <end position="128"/>
    </location>
</feature>
<dbReference type="PROSITE" id="PS00028">
    <property type="entry name" value="ZINC_FINGER_C2H2_1"/>
    <property type="match status" value="1"/>
</dbReference>
<keyword evidence="8" id="KW-0539">Nucleus</keyword>
<dbReference type="Pfam" id="PF00096">
    <property type="entry name" value="zf-C2H2"/>
    <property type="match status" value="1"/>
</dbReference>